<dbReference type="GO" id="GO:0031250">
    <property type="term" value="C:anaerobic ribonucleoside-triphosphate reductase complex"/>
    <property type="evidence" value="ECO:0007669"/>
    <property type="project" value="TreeGrafter"/>
</dbReference>
<dbReference type="EC" id="1.17.4.2" evidence="5"/>
<evidence type="ECO:0000256" key="2">
    <source>
        <dbReference type="ARBA" id="ARBA00022840"/>
    </source>
</evidence>
<dbReference type="InterPro" id="IPR005144">
    <property type="entry name" value="ATP-cone_dom"/>
</dbReference>
<dbReference type="Pfam" id="PF13597">
    <property type="entry name" value="NRDD"/>
    <property type="match status" value="1"/>
</dbReference>
<dbReference type="SUPFAM" id="SSF51998">
    <property type="entry name" value="PFL-like glycyl radical enzymes"/>
    <property type="match status" value="1"/>
</dbReference>
<dbReference type="EMBL" id="JAQLKE010000051">
    <property type="protein sequence ID" value="MDB7085726.1"/>
    <property type="molecule type" value="Genomic_DNA"/>
</dbReference>
<evidence type="ECO:0000256" key="1">
    <source>
        <dbReference type="ARBA" id="ARBA00022741"/>
    </source>
</evidence>
<dbReference type="GO" id="GO:0006260">
    <property type="term" value="P:DNA replication"/>
    <property type="evidence" value="ECO:0007669"/>
    <property type="project" value="InterPro"/>
</dbReference>
<keyword evidence="5" id="KW-0560">Oxidoreductase</keyword>
<evidence type="ECO:0000313" key="6">
    <source>
        <dbReference type="Proteomes" id="UP001211987"/>
    </source>
</evidence>
<dbReference type="GO" id="GO:0008998">
    <property type="term" value="F:ribonucleoside-triphosphate reductase (thioredoxin) activity"/>
    <property type="evidence" value="ECO:0007669"/>
    <property type="project" value="UniProtKB-EC"/>
</dbReference>
<dbReference type="Pfam" id="PF03477">
    <property type="entry name" value="ATP-cone"/>
    <property type="match status" value="1"/>
</dbReference>
<accession>A0AB35IPW3</accession>
<dbReference type="PROSITE" id="PS51161">
    <property type="entry name" value="ATP_CONE"/>
    <property type="match status" value="1"/>
</dbReference>
<dbReference type="RefSeq" id="WP_272019309.1">
    <property type="nucleotide sequence ID" value="NZ_JAQLKE010000051.1"/>
</dbReference>
<protein>
    <submittedName>
        <fullName evidence="5">Anaerobic ribonucleoside-triphosphate reductase</fullName>
        <ecNumber evidence="5">1.17.4.2</ecNumber>
    </submittedName>
</protein>
<dbReference type="PANTHER" id="PTHR21075:SF0">
    <property type="entry name" value="ANAEROBIC RIBONUCLEOSIDE-TRIPHOSPHATE REDUCTASE"/>
    <property type="match status" value="1"/>
</dbReference>
<dbReference type="Proteomes" id="UP001211987">
    <property type="component" value="Unassembled WGS sequence"/>
</dbReference>
<dbReference type="NCBIfam" id="TIGR02487">
    <property type="entry name" value="NrdD"/>
    <property type="match status" value="1"/>
</dbReference>
<feature type="domain" description="ATP-cone" evidence="4">
    <location>
        <begin position="3"/>
        <end position="94"/>
    </location>
</feature>
<evidence type="ECO:0000256" key="3">
    <source>
        <dbReference type="PROSITE-ProRule" id="PRU00492"/>
    </source>
</evidence>
<keyword evidence="1 3" id="KW-0547">Nucleotide-binding</keyword>
<dbReference type="GO" id="GO:0009265">
    <property type="term" value="P:2'-deoxyribonucleotide biosynthetic process"/>
    <property type="evidence" value="ECO:0007669"/>
    <property type="project" value="TreeGrafter"/>
</dbReference>
<name>A0AB35IPW3_9FIRM</name>
<comment type="caution">
    <text evidence="5">The sequence shown here is derived from an EMBL/GenBank/DDBJ whole genome shotgun (WGS) entry which is preliminary data.</text>
</comment>
<reference evidence="5" key="1">
    <citation type="submission" date="2023-01" db="EMBL/GenBank/DDBJ databases">
        <title>Human gut microbiome strain richness.</title>
        <authorList>
            <person name="Chen-Liaw A."/>
        </authorList>
    </citation>
    <scope>NUCLEOTIDE SEQUENCE</scope>
    <source>
        <strain evidence="5">1001217st2_G6_1001217B_191108</strain>
    </source>
</reference>
<gene>
    <name evidence="5" type="primary">nrdD</name>
    <name evidence="5" type="ORF">PM738_18135</name>
</gene>
<dbReference type="PANTHER" id="PTHR21075">
    <property type="entry name" value="ANAEROBIC RIBONUCLEOSIDE-TRIPHOSPHATE REDUCTASE"/>
    <property type="match status" value="1"/>
</dbReference>
<proteinExistence type="predicted"/>
<keyword evidence="2 3" id="KW-0067">ATP-binding</keyword>
<dbReference type="GO" id="GO:0005524">
    <property type="term" value="F:ATP binding"/>
    <property type="evidence" value="ECO:0007669"/>
    <property type="project" value="UniProtKB-UniRule"/>
</dbReference>
<dbReference type="InterPro" id="IPR012833">
    <property type="entry name" value="NrdD"/>
</dbReference>
<evidence type="ECO:0000313" key="5">
    <source>
        <dbReference type="EMBL" id="MDB7085726.1"/>
    </source>
</evidence>
<dbReference type="GO" id="GO:0004748">
    <property type="term" value="F:ribonucleoside-diphosphate reductase activity, thioredoxin disulfide as acceptor"/>
    <property type="evidence" value="ECO:0007669"/>
    <property type="project" value="TreeGrafter"/>
</dbReference>
<sequence length="718" mass="82871">MELIVIGKNNQHKKFNKNKILSAVQKSAERLNKSLSKEQEDRLIYLVLRNIENLQITEIPVSTMHKIVEVSLDDIDKDIATSYRNYRNYKQDFVKMLDNVYKQSVQINYVRLKENANMDSALVSTKKTLVGNALGKEFYIKEFLNESEIEACEDGYIYIHDMSSRLDTMNCCLFDMDTVLSGGFEMGNRWYNEPKTLDVAFDVIGDIISSTAAQQYGGFTVPEVDKILEKYAQKSFNKYLEEYLSIVQSLLKDTDKKQQFLAKGLQYAYKKTQEECRQGYQGIEYKLNSVSSSRGDYPFVTFTFGLSKSLLGQMISKTILNVHRIGQGKDGYKTPVLFPKLVFLYDKNLHGKDKKLYEVYKTALLCSSKTMYPDWLSLTGEGYVSDIYKKYRKVISPMGCRAFLSPWYERGGMYPADEKDTPIYVGRFNCGAISLHLPMIFEKSLKENKDFYEILDYYLEMIRDIHKRTKEHLARKKASINPLAFCQGGFYGGTLDLNDNIAPLLESSTFSFGITALNELQELYNNKSLVEDGKFAVEVMEHINNKLNQYKKEDHILYAVYGTPAENLCGVQIKQFRNKYGIIKKVSDRDYVSNSFHCHVTEEISPIQKQNLEKRFWDLFNGGKIQYVRYPLNYNIKAMETLILRAMNLGFYEGVNLALSFCDDCGYEQLEMEVCPKCGSKNLTKIDRMNGYLAYSRVKGESRLNDAKMSEIKERKSM</sequence>
<evidence type="ECO:0000259" key="4">
    <source>
        <dbReference type="PROSITE" id="PS51161"/>
    </source>
</evidence>
<dbReference type="Gene3D" id="3.20.70.20">
    <property type="match status" value="1"/>
</dbReference>
<dbReference type="AlphaFoldDB" id="A0AB35IPW3"/>
<organism evidence="5 6">
    <name type="scientific">Thomasclavelia ramosa</name>
    <dbReference type="NCBI Taxonomy" id="1547"/>
    <lineage>
        <taxon>Bacteria</taxon>
        <taxon>Bacillati</taxon>
        <taxon>Bacillota</taxon>
        <taxon>Erysipelotrichia</taxon>
        <taxon>Erysipelotrichales</taxon>
        <taxon>Coprobacillaceae</taxon>
        <taxon>Thomasclavelia</taxon>
    </lineage>
</organism>